<protein>
    <submittedName>
        <fullName evidence="1">Uncharacterized protein</fullName>
    </submittedName>
</protein>
<dbReference type="EMBL" id="CM046127">
    <property type="protein sequence ID" value="KAI8441439.1"/>
    <property type="molecule type" value="Genomic_DNA"/>
</dbReference>
<sequence length="894" mass="101619">MAGLKLCLLIIGAVANVLDAKTLGDAMQGKVVVCYVASWASYFPDSGKFDIDDLDPSMCSHLVYSFGGLDEATMSIKSLDPWQDMEKWNGQAGFKGFVALKQQHPNLKVTRSIGGWLEGSLKFSKMAASRENRRKFIQSVLTFLELYKFDGLDLDWEFPAQRDGRPEDKANFVTLLRELKQAFEPHNYTLTATVNGVKEIMDAAYDLPKLGRYLDLIHMVCYDYHGAWNGVVGANAPLKSSREFDHLSVEYTIKYMLEQGLSPSKMVLGLPLYGRTFILQNPDVEKVEFGRTAVKSQGFRGPYTKEDGYMTLNEICLELSNQTNSWTRHWDHVSSTPYLRDKDRVISYDDAQSIALKVKMAISYNLGGVMLWRMDTDDFKGACATLTNTYTRGSSVLKEALKTTTLPPGKAVVCYVASWATYRVEAAKYDIDDLEPGHCTHLIYSFARLDEATMSIKSMVVFCDTQRDERGELFFSGHPADDEHYNSFSDPWQDIQKWNGQAGYKGFVAMKQRYPDLKVTLSIGGWLEGSLKFSKMAASRQNRRTFIQSVVTYLDTYKFDGLDLDWEYPARRDGRPEDKANYVSLVKELKAAFEPHKYILTAAIAGNKETMEVAYDLPKLTRYLDLLHMVCYDYHGAWDGVVGANAPLRAGKHDVLSVENTIKYMLERGVSPNKMVLGLPMYGRTFILQDPDVEKIEFRKTPVKPQGFKGPYTKEADFMGYNEICLELSNKSNSWRRHWDELSSTPYIRDRERVVSYDDAQSIALKIEMAMSYNLGGVMLWRIDTDDFKGACAAMDRADVHNGSVLKEVYKFSAGRFQPKQLEVYGGEMSNSGHPTAEDDDDEARYLFLWFRGNNKLLQLAHLCEGTENHHTRESFFINKSTAFYEVRKSKLQL</sequence>
<comment type="caution">
    <text evidence="1">The sequence shown here is derived from an EMBL/GenBank/DDBJ whole genome shotgun (WGS) entry which is preliminary data.</text>
</comment>
<evidence type="ECO:0000313" key="1">
    <source>
        <dbReference type="EMBL" id="KAI8441439.1"/>
    </source>
</evidence>
<gene>
    <name evidence="1" type="ORF">MSG28_015039</name>
</gene>
<evidence type="ECO:0000313" key="2">
    <source>
        <dbReference type="Proteomes" id="UP001064048"/>
    </source>
</evidence>
<name>A0ACC0KY13_CHOFU</name>
<proteinExistence type="predicted"/>
<keyword evidence="2" id="KW-1185">Reference proteome</keyword>
<accession>A0ACC0KY13</accession>
<dbReference type="Proteomes" id="UP001064048">
    <property type="component" value="Chromosome 27"/>
</dbReference>
<organism evidence="1 2">
    <name type="scientific">Choristoneura fumiferana</name>
    <name type="common">Spruce budworm moth</name>
    <name type="synonym">Archips fumiferana</name>
    <dbReference type="NCBI Taxonomy" id="7141"/>
    <lineage>
        <taxon>Eukaryota</taxon>
        <taxon>Metazoa</taxon>
        <taxon>Ecdysozoa</taxon>
        <taxon>Arthropoda</taxon>
        <taxon>Hexapoda</taxon>
        <taxon>Insecta</taxon>
        <taxon>Pterygota</taxon>
        <taxon>Neoptera</taxon>
        <taxon>Endopterygota</taxon>
        <taxon>Lepidoptera</taxon>
        <taxon>Glossata</taxon>
        <taxon>Ditrysia</taxon>
        <taxon>Tortricoidea</taxon>
        <taxon>Tortricidae</taxon>
        <taxon>Tortricinae</taxon>
        <taxon>Choristoneura</taxon>
    </lineage>
</organism>
<reference evidence="1 2" key="1">
    <citation type="journal article" date="2022" name="Genome Biol. Evol.">
        <title>The Spruce Budworm Genome: Reconstructing the Evolutionary History of Antifreeze Proteins.</title>
        <authorList>
            <person name="Beliveau C."/>
            <person name="Gagne P."/>
            <person name="Picq S."/>
            <person name="Vernygora O."/>
            <person name="Keeling C.I."/>
            <person name="Pinkney K."/>
            <person name="Doucet D."/>
            <person name="Wen F."/>
            <person name="Johnston J.S."/>
            <person name="Maaroufi H."/>
            <person name="Boyle B."/>
            <person name="Laroche J."/>
            <person name="Dewar K."/>
            <person name="Juretic N."/>
            <person name="Blackburn G."/>
            <person name="Nisole A."/>
            <person name="Brunet B."/>
            <person name="Brandao M."/>
            <person name="Lumley L."/>
            <person name="Duan J."/>
            <person name="Quan G."/>
            <person name="Lucarotti C.J."/>
            <person name="Roe A.D."/>
            <person name="Sperling F.A.H."/>
            <person name="Levesque R.C."/>
            <person name="Cusson M."/>
        </authorList>
    </citation>
    <scope>NUCLEOTIDE SEQUENCE [LARGE SCALE GENOMIC DNA]</scope>
    <source>
        <strain evidence="1">Glfc:IPQL:Cfum</strain>
    </source>
</reference>